<organism evidence="11 12">
    <name type="scientific">Acrasis kona</name>
    <dbReference type="NCBI Taxonomy" id="1008807"/>
    <lineage>
        <taxon>Eukaryota</taxon>
        <taxon>Discoba</taxon>
        <taxon>Heterolobosea</taxon>
        <taxon>Tetramitia</taxon>
        <taxon>Eutetramitia</taxon>
        <taxon>Acrasidae</taxon>
        <taxon>Acrasis</taxon>
    </lineage>
</organism>
<evidence type="ECO:0000313" key="12">
    <source>
        <dbReference type="Proteomes" id="UP001431209"/>
    </source>
</evidence>
<dbReference type="GO" id="GO:0046316">
    <property type="term" value="F:gluconokinase activity"/>
    <property type="evidence" value="ECO:0007669"/>
    <property type="project" value="UniProtKB-EC"/>
</dbReference>
<dbReference type="CDD" id="cd02021">
    <property type="entry name" value="GntK"/>
    <property type="match status" value="1"/>
</dbReference>
<dbReference type="InterPro" id="IPR006001">
    <property type="entry name" value="Therm_gnt_kin"/>
</dbReference>
<dbReference type="PANTHER" id="PTHR43442:SF3">
    <property type="entry name" value="GLUCONOKINASE-RELATED"/>
    <property type="match status" value="1"/>
</dbReference>
<accession>A0AAW2ZP14</accession>
<dbReference type="PROSITE" id="PS51257">
    <property type="entry name" value="PROKAR_LIPOPROTEIN"/>
    <property type="match status" value="1"/>
</dbReference>
<comment type="caution">
    <text evidence="11">The sequence shown here is derived from an EMBL/GenBank/DDBJ whole genome shotgun (WGS) entry which is preliminary data.</text>
</comment>
<dbReference type="Gene3D" id="3.40.50.300">
    <property type="entry name" value="P-loop containing nucleotide triphosphate hydrolases"/>
    <property type="match status" value="1"/>
</dbReference>
<dbReference type="InterPro" id="IPR027417">
    <property type="entry name" value="P-loop_NTPase"/>
</dbReference>
<gene>
    <name evidence="11" type="ORF">AKO1_000156</name>
    <name evidence="10" type="ORF">AKO1_002844</name>
</gene>
<evidence type="ECO:0000313" key="11">
    <source>
        <dbReference type="EMBL" id="KAL0491591.1"/>
    </source>
</evidence>
<keyword evidence="12" id="KW-1185">Reference proteome</keyword>
<keyword evidence="4 9" id="KW-0808">Transferase</keyword>
<evidence type="ECO:0000313" key="10">
    <source>
        <dbReference type="EMBL" id="KAL0476608.1"/>
    </source>
</evidence>
<sequence length="195" mass="22040">MSANKKTVIIVMGVSACGKSTIAKGLQNEQKDVFYIEGDDLHPQSNIDKMSQGTPLNDDDRYPWLCAIHNRISSTLEDENCRVVIASCSSLKHKYREILTKGESEKAKVRPIFLHLKGDFDVLLKRISQRKGHFMKSQMLESQYAALEWPYKNDIVGDSDTDYDTLTVELTESKSASDVIAEARRRLNQDRGVSI</sequence>
<keyword evidence="6 9" id="KW-0418">Kinase</keyword>
<comment type="similarity">
    <text evidence="2 9">Belongs to the gluconokinase GntK/GntV family.</text>
</comment>
<evidence type="ECO:0000256" key="8">
    <source>
        <dbReference type="ARBA" id="ARBA00048090"/>
    </source>
</evidence>
<evidence type="ECO:0000256" key="6">
    <source>
        <dbReference type="ARBA" id="ARBA00022777"/>
    </source>
</evidence>
<evidence type="ECO:0000256" key="4">
    <source>
        <dbReference type="ARBA" id="ARBA00022679"/>
    </source>
</evidence>
<proteinExistence type="inferred from homology"/>
<dbReference type="GO" id="GO:0005737">
    <property type="term" value="C:cytoplasm"/>
    <property type="evidence" value="ECO:0007669"/>
    <property type="project" value="TreeGrafter"/>
</dbReference>
<dbReference type="AlphaFoldDB" id="A0AAW2ZP14"/>
<evidence type="ECO:0000256" key="2">
    <source>
        <dbReference type="ARBA" id="ARBA00008420"/>
    </source>
</evidence>
<evidence type="ECO:0000256" key="7">
    <source>
        <dbReference type="ARBA" id="ARBA00022840"/>
    </source>
</evidence>
<dbReference type="Proteomes" id="UP001431209">
    <property type="component" value="Unassembled WGS sequence"/>
</dbReference>
<evidence type="ECO:0000256" key="3">
    <source>
        <dbReference type="ARBA" id="ARBA00012054"/>
    </source>
</evidence>
<dbReference type="GO" id="GO:0005524">
    <property type="term" value="F:ATP binding"/>
    <property type="evidence" value="ECO:0007669"/>
    <property type="project" value="UniProtKB-KW"/>
</dbReference>
<dbReference type="EC" id="2.7.1.12" evidence="3 9"/>
<dbReference type="EMBL" id="JAOPGA020000060">
    <property type="protein sequence ID" value="KAL0476608.1"/>
    <property type="molecule type" value="Genomic_DNA"/>
</dbReference>
<evidence type="ECO:0000256" key="1">
    <source>
        <dbReference type="ARBA" id="ARBA00004875"/>
    </source>
</evidence>
<comment type="catalytic activity">
    <reaction evidence="8 9">
        <text>D-gluconate + ATP = 6-phospho-D-gluconate + ADP + H(+)</text>
        <dbReference type="Rhea" id="RHEA:19433"/>
        <dbReference type="ChEBI" id="CHEBI:15378"/>
        <dbReference type="ChEBI" id="CHEBI:18391"/>
        <dbReference type="ChEBI" id="CHEBI:30616"/>
        <dbReference type="ChEBI" id="CHEBI:58759"/>
        <dbReference type="ChEBI" id="CHEBI:456216"/>
        <dbReference type="EC" id="2.7.1.12"/>
    </reaction>
</comment>
<evidence type="ECO:0000256" key="5">
    <source>
        <dbReference type="ARBA" id="ARBA00022741"/>
    </source>
</evidence>
<protein>
    <recommendedName>
        <fullName evidence="3 9">Gluconokinase</fullName>
        <ecNumber evidence="3 9">2.7.1.12</ecNumber>
    </recommendedName>
</protein>
<dbReference type="PANTHER" id="PTHR43442">
    <property type="entry name" value="GLUCONOKINASE-RELATED"/>
    <property type="match status" value="1"/>
</dbReference>
<evidence type="ECO:0000256" key="9">
    <source>
        <dbReference type="RuleBase" id="RU363066"/>
    </source>
</evidence>
<dbReference type="SUPFAM" id="SSF52540">
    <property type="entry name" value="P-loop containing nucleoside triphosphate hydrolases"/>
    <property type="match status" value="1"/>
</dbReference>
<dbReference type="EMBL" id="JAOPGA020001822">
    <property type="protein sequence ID" value="KAL0491591.1"/>
    <property type="molecule type" value="Genomic_DNA"/>
</dbReference>
<dbReference type="NCBIfam" id="TIGR01313">
    <property type="entry name" value="therm_gnt_kin"/>
    <property type="match status" value="1"/>
</dbReference>
<keyword evidence="5 9" id="KW-0547">Nucleotide-binding</keyword>
<dbReference type="GO" id="GO:0005975">
    <property type="term" value="P:carbohydrate metabolic process"/>
    <property type="evidence" value="ECO:0007669"/>
    <property type="project" value="InterPro"/>
</dbReference>
<comment type="pathway">
    <text evidence="1 9">Carbohydrate acid metabolism; D-gluconate degradation.</text>
</comment>
<name>A0AAW2ZP14_9EUKA</name>
<reference evidence="11 12" key="1">
    <citation type="submission" date="2024-03" db="EMBL/GenBank/DDBJ databases">
        <title>The Acrasis kona genome and developmental transcriptomes reveal deep origins of eukaryotic multicellular pathways.</title>
        <authorList>
            <person name="Sheikh S."/>
            <person name="Fu C.-J."/>
            <person name="Brown M.W."/>
            <person name="Baldauf S.L."/>
        </authorList>
    </citation>
    <scope>NUCLEOTIDE SEQUENCE [LARGE SCALE GENOMIC DNA]</scope>
    <source>
        <strain evidence="11 12">ATCC MYA-3509</strain>
    </source>
</reference>
<keyword evidence="7 9" id="KW-0067">ATP-binding</keyword>